<evidence type="ECO:0000313" key="2">
    <source>
        <dbReference type="EMBL" id="RRT59315.1"/>
    </source>
</evidence>
<feature type="signal peptide" evidence="1">
    <location>
        <begin position="1"/>
        <end position="28"/>
    </location>
</feature>
<dbReference type="Gene3D" id="2.30.240.10">
    <property type="entry name" value="At5g01610-like"/>
    <property type="match status" value="1"/>
</dbReference>
<dbReference type="PANTHER" id="PTHR31676">
    <property type="entry name" value="T31J12.3 PROTEIN-RELATED"/>
    <property type="match status" value="1"/>
</dbReference>
<protein>
    <submittedName>
        <fullName evidence="2">Uncharacterized protein</fullName>
    </submittedName>
</protein>
<accession>A0A426Z5Q0</accession>
<gene>
    <name evidence="2" type="ORF">B296_00045939</name>
</gene>
<proteinExistence type="predicted"/>
<dbReference type="Pfam" id="PF04398">
    <property type="entry name" value="DUF538"/>
    <property type="match status" value="1"/>
</dbReference>
<dbReference type="AlphaFoldDB" id="A0A426Z5Q0"/>
<name>A0A426Z5Q0_ENSVE</name>
<dbReference type="SUPFAM" id="SSF141562">
    <property type="entry name" value="At5g01610-like"/>
    <property type="match status" value="1"/>
</dbReference>
<dbReference type="EMBL" id="AMZH03008268">
    <property type="protein sequence ID" value="RRT59315.1"/>
    <property type="molecule type" value="Genomic_DNA"/>
</dbReference>
<comment type="caution">
    <text evidence="2">The sequence shown here is derived from an EMBL/GenBank/DDBJ whole genome shotgun (WGS) entry which is preliminary data.</text>
</comment>
<dbReference type="PANTHER" id="PTHR31676:SF71">
    <property type="entry name" value="EXPRESSED PROTEIN"/>
    <property type="match status" value="1"/>
</dbReference>
<reference evidence="2 3" key="1">
    <citation type="journal article" date="2014" name="Agronomy (Basel)">
        <title>A Draft Genome Sequence for Ensete ventricosum, the Drought-Tolerant Tree Against Hunger.</title>
        <authorList>
            <person name="Harrison J."/>
            <person name="Moore K.A."/>
            <person name="Paszkiewicz K."/>
            <person name="Jones T."/>
            <person name="Grant M."/>
            <person name="Ambacheew D."/>
            <person name="Muzemil S."/>
            <person name="Studholme D.J."/>
        </authorList>
    </citation>
    <scope>NUCLEOTIDE SEQUENCE [LARGE SCALE GENOMIC DNA]</scope>
</reference>
<evidence type="ECO:0000256" key="1">
    <source>
        <dbReference type="SAM" id="SignalP"/>
    </source>
</evidence>
<dbReference type="Proteomes" id="UP000287651">
    <property type="component" value="Unassembled WGS sequence"/>
</dbReference>
<dbReference type="InterPro" id="IPR007493">
    <property type="entry name" value="DUF538"/>
</dbReference>
<evidence type="ECO:0000313" key="3">
    <source>
        <dbReference type="Proteomes" id="UP000287651"/>
    </source>
</evidence>
<keyword evidence="1" id="KW-0732">Signal</keyword>
<dbReference type="InterPro" id="IPR036758">
    <property type="entry name" value="At5g01610-like"/>
</dbReference>
<feature type="chain" id="PRO_5019139424" evidence="1">
    <location>
        <begin position="29"/>
        <end position="184"/>
    </location>
</feature>
<sequence>MFSFTNTPSFLLLLLLLPLLFLLSPASGAGSPASLSNGTTVYDLLPEYGLPPGILPDTVKSFSLTSSGQFVTKLYGSCYVDFEYLVYYEPRVSGVVKYGAIEELQGVQIRRYLVWFNVDTIRLDPSSSEFIYFQGSWITLKLRIDQFQTVHSCRDSISLLGRAKEVARSMFEVMHFCVVVYVCL</sequence>
<organism evidence="2 3">
    <name type="scientific">Ensete ventricosum</name>
    <name type="common">Abyssinian banana</name>
    <name type="synonym">Musa ensete</name>
    <dbReference type="NCBI Taxonomy" id="4639"/>
    <lineage>
        <taxon>Eukaryota</taxon>
        <taxon>Viridiplantae</taxon>
        <taxon>Streptophyta</taxon>
        <taxon>Embryophyta</taxon>
        <taxon>Tracheophyta</taxon>
        <taxon>Spermatophyta</taxon>
        <taxon>Magnoliopsida</taxon>
        <taxon>Liliopsida</taxon>
        <taxon>Zingiberales</taxon>
        <taxon>Musaceae</taxon>
        <taxon>Ensete</taxon>
    </lineage>
</organism>